<dbReference type="InterPro" id="IPR003718">
    <property type="entry name" value="OsmC/Ohr_fam"/>
</dbReference>
<dbReference type="RefSeq" id="WP_188418024.1">
    <property type="nucleotide sequence ID" value="NZ_BMDO01000009.1"/>
</dbReference>
<sequence>MGKQHTYNANLTWTGNTGQGTETYRSYQRSYSISINNKITIEGSSDPAFMGNPSLHNPEEMLLMSLSSCHMLWFLHLCSEAGVVVTAYTDNASAIMVEESNGSGRFTEVVLHPHVVVMHQDMMLQIDDLHKKANQYCFIANSVNFPVKHVSTSEVHQQD</sequence>
<reference evidence="1" key="2">
    <citation type="submission" date="2020-09" db="EMBL/GenBank/DDBJ databases">
        <authorList>
            <person name="Sun Q."/>
            <person name="Sedlacek I."/>
        </authorList>
    </citation>
    <scope>NUCLEOTIDE SEQUENCE</scope>
    <source>
        <strain evidence="1">CCM 8711</strain>
    </source>
</reference>
<name>A0A917JB08_9SPHI</name>
<proteinExistence type="predicted"/>
<dbReference type="AlphaFoldDB" id="A0A917JB08"/>
<comment type="caution">
    <text evidence="1">The sequence shown here is derived from an EMBL/GenBank/DDBJ whole genome shotgun (WGS) entry which is preliminary data.</text>
</comment>
<dbReference type="EMBL" id="BMDO01000009">
    <property type="protein sequence ID" value="GGI51916.1"/>
    <property type="molecule type" value="Genomic_DNA"/>
</dbReference>
<gene>
    <name evidence="1" type="ORF">GCM10011425_31280</name>
</gene>
<dbReference type="InterPro" id="IPR015946">
    <property type="entry name" value="KH_dom-like_a/b"/>
</dbReference>
<dbReference type="InterPro" id="IPR052707">
    <property type="entry name" value="OsmC_Ohr_Peroxiredoxin"/>
</dbReference>
<evidence type="ECO:0000313" key="2">
    <source>
        <dbReference type="Proteomes" id="UP000662074"/>
    </source>
</evidence>
<protein>
    <submittedName>
        <fullName evidence="1">Peroxiredoxin</fullName>
    </submittedName>
</protein>
<reference evidence="1" key="1">
    <citation type="journal article" date="2014" name="Int. J. Syst. Evol. Microbiol.">
        <title>Complete genome sequence of Corynebacterium casei LMG S-19264T (=DSM 44701T), isolated from a smear-ripened cheese.</title>
        <authorList>
            <consortium name="US DOE Joint Genome Institute (JGI-PGF)"/>
            <person name="Walter F."/>
            <person name="Albersmeier A."/>
            <person name="Kalinowski J."/>
            <person name="Ruckert C."/>
        </authorList>
    </citation>
    <scope>NUCLEOTIDE SEQUENCE</scope>
    <source>
        <strain evidence="1">CCM 8711</strain>
    </source>
</reference>
<organism evidence="1 2">
    <name type="scientific">Mucilaginibacter galii</name>
    <dbReference type="NCBI Taxonomy" id="2005073"/>
    <lineage>
        <taxon>Bacteria</taxon>
        <taxon>Pseudomonadati</taxon>
        <taxon>Bacteroidota</taxon>
        <taxon>Sphingobacteriia</taxon>
        <taxon>Sphingobacteriales</taxon>
        <taxon>Sphingobacteriaceae</taxon>
        <taxon>Mucilaginibacter</taxon>
    </lineage>
</organism>
<accession>A0A917JB08</accession>
<dbReference type="PANTHER" id="PTHR42830">
    <property type="entry name" value="OSMOTICALLY INDUCIBLE FAMILY PROTEIN"/>
    <property type="match status" value="1"/>
</dbReference>
<dbReference type="Pfam" id="PF02566">
    <property type="entry name" value="OsmC"/>
    <property type="match status" value="1"/>
</dbReference>
<evidence type="ECO:0000313" key="1">
    <source>
        <dbReference type="EMBL" id="GGI51916.1"/>
    </source>
</evidence>
<dbReference type="Proteomes" id="UP000662074">
    <property type="component" value="Unassembled WGS sequence"/>
</dbReference>
<dbReference type="PANTHER" id="PTHR42830:SF2">
    <property type="entry name" value="OSMC_OHR FAMILY PROTEIN"/>
    <property type="match status" value="1"/>
</dbReference>
<keyword evidence="2" id="KW-1185">Reference proteome</keyword>
<dbReference type="SUPFAM" id="SSF82784">
    <property type="entry name" value="OsmC-like"/>
    <property type="match status" value="1"/>
</dbReference>
<dbReference type="InterPro" id="IPR036102">
    <property type="entry name" value="OsmC/Ohrsf"/>
</dbReference>
<dbReference type="Gene3D" id="3.30.300.20">
    <property type="match status" value="1"/>
</dbReference>